<evidence type="ECO:0008006" key="3">
    <source>
        <dbReference type="Google" id="ProtNLM"/>
    </source>
</evidence>
<keyword evidence="2" id="KW-1185">Reference proteome</keyword>
<dbReference type="InterPro" id="IPR007263">
    <property type="entry name" value="DCC1-like"/>
</dbReference>
<protein>
    <recommendedName>
        <fullName evidence="3">Thiol-disulfide oxidoreductase DCC</fullName>
    </recommendedName>
</protein>
<dbReference type="InterPro" id="IPR036249">
    <property type="entry name" value="Thioredoxin-like_sf"/>
</dbReference>
<dbReference type="PANTHER" id="PTHR34290">
    <property type="entry name" value="SI:CH73-390P7.2"/>
    <property type="match status" value="1"/>
</dbReference>
<evidence type="ECO:0000313" key="2">
    <source>
        <dbReference type="Proteomes" id="UP000236161"/>
    </source>
</evidence>
<evidence type="ECO:0000313" key="1">
    <source>
        <dbReference type="EMBL" id="PKA50818.1"/>
    </source>
</evidence>
<dbReference type="SUPFAM" id="SSF52833">
    <property type="entry name" value="Thioredoxin-like"/>
    <property type="match status" value="1"/>
</dbReference>
<sequence>MASSGALSRLPFRSTPPSSFILPSRIVFLPRSSPAVIRFQTRSVYSKPKLKEIAQHNDQSSNSWKIKMLYDGECPLCLREVNMLRERNQSYGTIKFIDISSDDYSPEENLGLDYKTAMGRIHAIQSDGTVYTNVEAFRRLYEEVGLGWLYTLTKYEPISSIVNAVYKIWAKYRLQLTGRPSLEKILESKKKEVER</sequence>
<dbReference type="AlphaFoldDB" id="A0A2I0A5J0"/>
<dbReference type="EMBL" id="KZ452015">
    <property type="protein sequence ID" value="PKA50818.1"/>
    <property type="molecule type" value="Genomic_DNA"/>
</dbReference>
<dbReference type="Proteomes" id="UP000236161">
    <property type="component" value="Unassembled WGS sequence"/>
</dbReference>
<reference evidence="1 2" key="1">
    <citation type="journal article" date="2017" name="Nature">
        <title>The Apostasia genome and the evolution of orchids.</title>
        <authorList>
            <person name="Zhang G.Q."/>
            <person name="Liu K.W."/>
            <person name="Li Z."/>
            <person name="Lohaus R."/>
            <person name="Hsiao Y.Y."/>
            <person name="Niu S.C."/>
            <person name="Wang J.Y."/>
            <person name="Lin Y.C."/>
            <person name="Xu Q."/>
            <person name="Chen L.J."/>
            <person name="Yoshida K."/>
            <person name="Fujiwara S."/>
            <person name="Wang Z.W."/>
            <person name="Zhang Y.Q."/>
            <person name="Mitsuda N."/>
            <person name="Wang M."/>
            <person name="Liu G.H."/>
            <person name="Pecoraro L."/>
            <person name="Huang H.X."/>
            <person name="Xiao X.J."/>
            <person name="Lin M."/>
            <person name="Wu X.Y."/>
            <person name="Wu W.L."/>
            <person name="Chen Y.Y."/>
            <person name="Chang S.B."/>
            <person name="Sakamoto S."/>
            <person name="Ohme-Takagi M."/>
            <person name="Yagi M."/>
            <person name="Zeng S.J."/>
            <person name="Shen C.Y."/>
            <person name="Yeh C.M."/>
            <person name="Luo Y.B."/>
            <person name="Tsai W.C."/>
            <person name="Van de Peer Y."/>
            <person name="Liu Z.J."/>
        </authorList>
    </citation>
    <scope>NUCLEOTIDE SEQUENCE [LARGE SCALE GENOMIC DNA]</scope>
    <source>
        <strain evidence="2">cv. Shenzhen</strain>
        <tissue evidence="1">Stem</tissue>
    </source>
</reference>
<gene>
    <name evidence="1" type="ORF">AXF42_Ash007473</name>
</gene>
<proteinExistence type="predicted"/>
<dbReference type="PANTHER" id="PTHR34290:SF2">
    <property type="entry name" value="OS04G0668800 PROTEIN"/>
    <property type="match status" value="1"/>
</dbReference>
<accession>A0A2I0A5J0</accession>
<dbReference type="OrthoDB" id="441708at2759"/>
<dbReference type="InterPro" id="IPR044691">
    <property type="entry name" value="DCC1_Trx"/>
</dbReference>
<dbReference type="GO" id="GO:0015035">
    <property type="term" value="F:protein-disulfide reductase activity"/>
    <property type="evidence" value="ECO:0007669"/>
    <property type="project" value="InterPro"/>
</dbReference>
<dbReference type="Pfam" id="PF04134">
    <property type="entry name" value="DCC1-like"/>
    <property type="match status" value="1"/>
</dbReference>
<name>A0A2I0A5J0_9ASPA</name>
<organism evidence="1 2">
    <name type="scientific">Apostasia shenzhenica</name>
    <dbReference type="NCBI Taxonomy" id="1088818"/>
    <lineage>
        <taxon>Eukaryota</taxon>
        <taxon>Viridiplantae</taxon>
        <taxon>Streptophyta</taxon>
        <taxon>Embryophyta</taxon>
        <taxon>Tracheophyta</taxon>
        <taxon>Spermatophyta</taxon>
        <taxon>Magnoliopsida</taxon>
        <taxon>Liliopsida</taxon>
        <taxon>Asparagales</taxon>
        <taxon>Orchidaceae</taxon>
        <taxon>Apostasioideae</taxon>
        <taxon>Apostasia</taxon>
    </lineage>
</organism>
<dbReference type="STRING" id="1088818.A0A2I0A5J0"/>